<evidence type="ECO:0000259" key="2">
    <source>
        <dbReference type="Pfam" id="PF13699"/>
    </source>
</evidence>
<feature type="compositionally biased region" description="Polar residues" evidence="1">
    <location>
        <begin position="41"/>
        <end position="51"/>
    </location>
</feature>
<dbReference type="Pfam" id="PF13699">
    <property type="entry name" value="eCIS_core"/>
    <property type="match status" value="1"/>
</dbReference>
<dbReference type="Proteomes" id="UP001185092">
    <property type="component" value="Unassembled WGS sequence"/>
</dbReference>
<reference evidence="3" key="1">
    <citation type="submission" date="2023-07" db="EMBL/GenBank/DDBJ databases">
        <title>Genomic Encyclopedia of Type Strains, Phase IV (KMG-IV): sequencing the most valuable type-strain genomes for metagenomic binning, comparative biology and taxonomic classification.</title>
        <authorList>
            <person name="Goeker M."/>
        </authorList>
    </citation>
    <scope>NUCLEOTIDE SEQUENCE</scope>
    <source>
        <strain evidence="3">DSM 26174</strain>
    </source>
</reference>
<dbReference type="AlphaFoldDB" id="A0AAE3XKL5"/>
<feature type="domain" description="eCIS core" evidence="2">
    <location>
        <begin position="67"/>
        <end position="132"/>
    </location>
</feature>
<feature type="compositionally biased region" description="Polar residues" evidence="1">
    <location>
        <begin position="168"/>
        <end position="188"/>
    </location>
</feature>
<evidence type="ECO:0000313" key="3">
    <source>
        <dbReference type="EMBL" id="MDR6237466.1"/>
    </source>
</evidence>
<comment type="caution">
    <text evidence="3">The sequence shown here is derived from an EMBL/GenBank/DDBJ whole genome shotgun (WGS) entry which is preliminary data.</text>
</comment>
<evidence type="ECO:0000313" key="4">
    <source>
        <dbReference type="Proteomes" id="UP001185092"/>
    </source>
</evidence>
<keyword evidence="4" id="KW-1185">Reference proteome</keyword>
<feature type="compositionally biased region" description="Low complexity" evidence="1">
    <location>
        <begin position="52"/>
        <end position="66"/>
    </location>
</feature>
<name>A0AAE3XKL5_9BACT</name>
<organism evidence="3 4">
    <name type="scientific">Aureibacter tunicatorum</name>
    <dbReference type="NCBI Taxonomy" id="866807"/>
    <lineage>
        <taxon>Bacteria</taxon>
        <taxon>Pseudomonadati</taxon>
        <taxon>Bacteroidota</taxon>
        <taxon>Cytophagia</taxon>
        <taxon>Cytophagales</taxon>
        <taxon>Persicobacteraceae</taxon>
        <taxon>Aureibacter</taxon>
    </lineage>
</organism>
<dbReference type="InterPro" id="IPR025295">
    <property type="entry name" value="eCIS_core_dom"/>
</dbReference>
<sequence length="595" mass="66396">MEKSDERGFQNHQNRIAQLKADQRMKENWIAIQRKKEETQNNKANTVQRQEGNSTQQSSNSGSSSGLPTQLKSGIENLSGQSMDDVKVHYNSDKPAQLQAHAFAQGNDIHLASGQEKHLPHEAWHVVQQKEGRVQPTRQMKGKGVNINDDAGLEREADVMGAKAMSMGNKNSSSPAQKKDSGSSTTAQMVSYDETTVQRRAFLNHSNSAIELVTEDNNTERDFIYKGPLSGFYSIGMDGTLVERTDLEDDQDFKYPYETSDNWMPEEDELGYNRLTRAIKNQDSGNVSMAALRESMEYLYVDNSKLFELNKAFAKHDKSLSISNQDFVLDFTKKISFGLMNELQSKYITSGEPGLMEYVKSQVELHNKRLQNSSNDDEDVALINISDDLEDWEYYSAALTAMQGKQSYETALNKICDVVATAMMALYGEGGLEEYDGLVDKINQGTNKKNGSFKAIKTTSGFEFLDIMRNMIASKDSNIAQIKIKANGLPHTFAIANGGWSKPAFVQAYEQHITLEEHVKNIGVFNYDAMGDIVVPLAEALNGNDMSGAKYNALFGGPGDHDVKISEIMVIIMPMQQQELGDLSEFNPKSGYMHF</sequence>
<feature type="region of interest" description="Disordered" evidence="1">
    <location>
        <begin position="165"/>
        <end position="188"/>
    </location>
</feature>
<gene>
    <name evidence="3" type="ORF">HNQ88_000442</name>
</gene>
<accession>A0AAE3XKL5</accession>
<dbReference type="RefSeq" id="WP_309936931.1">
    <property type="nucleotide sequence ID" value="NZ_AP025305.1"/>
</dbReference>
<feature type="region of interest" description="Disordered" evidence="1">
    <location>
        <begin position="1"/>
        <end position="75"/>
    </location>
</feature>
<proteinExistence type="predicted"/>
<protein>
    <recommendedName>
        <fullName evidence="2">eCIS core domain-containing protein</fullName>
    </recommendedName>
</protein>
<dbReference type="EMBL" id="JAVDQD010000001">
    <property type="protein sequence ID" value="MDR6237466.1"/>
    <property type="molecule type" value="Genomic_DNA"/>
</dbReference>
<evidence type="ECO:0000256" key="1">
    <source>
        <dbReference type="SAM" id="MobiDB-lite"/>
    </source>
</evidence>